<dbReference type="InterPro" id="IPR011009">
    <property type="entry name" value="Kinase-like_dom_sf"/>
</dbReference>
<protein>
    <recommendedName>
        <fullName evidence="2">non-specific serine/threonine protein kinase</fullName>
        <ecNumber evidence="2">2.7.11.1</ecNumber>
    </recommendedName>
    <alternativeName>
        <fullName evidence="11">Autophagy-related protein 1</fullName>
    </alternativeName>
</protein>
<dbReference type="InterPro" id="IPR045269">
    <property type="entry name" value="Atg1-like"/>
</dbReference>
<evidence type="ECO:0000256" key="15">
    <source>
        <dbReference type="RuleBase" id="RU000304"/>
    </source>
</evidence>
<dbReference type="Proteomes" id="UP001287286">
    <property type="component" value="Unassembled WGS sequence"/>
</dbReference>
<feature type="binding site" evidence="14">
    <location>
        <position position="62"/>
    </location>
    <ligand>
        <name>ATP</name>
        <dbReference type="ChEBI" id="CHEBI:30616"/>
    </ligand>
</feature>
<keyword evidence="4 15" id="KW-0723">Serine/threonine-protein kinase</keyword>
<keyword evidence="3" id="KW-0813">Transport</keyword>
<evidence type="ECO:0000256" key="16">
    <source>
        <dbReference type="SAM" id="MobiDB-lite"/>
    </source>
</evidence>
<sequence length="397" mass="44557">MEQTIDSMGDEDVLPEKGSLFTSPPSRRQLRWRILDRKLGEGSFGVVYLGIDVDSGRPLAVKMLKGQDFRISREADILSTFNHPHIVRGFGSFDNAICMEVMDGTLTSLAKSSAFQSKYDKAKLAEAVLGHVLRALEYIASKGFIHRDVKPDNIFYVSELKNGTYTYKFLIGDFGVSNHASKAKTLAGSEFYMAPEIHACGQEQTPKADIWSLAVTILWTLDTNDFRHASRAITTYEEVLGAVASALEVNDRGMDLIRMMAEVNPEQRASATNILAEIDAYSRIPQPMRSQPALDDPTSGPEHGARLAIYPRKNAGVAIQHRDNKERDWRQEGRRQREGILPPLSLRHCKRRQGRQQHPAGECQEPRWQRRQRRLNTSSTTLQPHCMPGAFPPVEAA</sequence>
<name>A0ABR0BG10_PURLI</name>
<evidence type="ECO:0000256" key="8">
    <source>
        <dbReference type="ARBA" id="ARBA00022840"/>
    </source>
</evidence>
<evidence type="ECO:0000313" key="18">
    <source>
        <dbReference type="EMBL" id="KAK4075215.1"/>
    </source>
</evidence>
<dbReference type="CDD" id="cd14014">
    <property type="entry name" value="STKc_PknB_like"/>
    <property type="match status" value="1"/>
</dbReference>
<evidence type="ECO:0000256" key="5">
    <source>
        <dbReference type="ARBA" id="ARBA00022679"/>
    </source>
</evidence>
<evidence type="ECO:0000256" key="4">
    <source>
        <dbReference type="ARBA" id="ARBA00022527"/>
    </source>
</evidence>
<accession>A0ABR0BG10</accession>
<comment type="subcellular location">
    <subcellularLocation>
        <location evidence="1">Preautophagosomal structure membrane</location>
        <topology evidence="1">Peripheral membrane protein</topology>
    </subcellularLocation>
</comment>
<keyword evidence="10" id="KW-0072">Autophagy</keyword>
<evidence type="ECO:0000256" key="12">
    <source>
        <dbReference type="ARBA" id="ARBA00047899"/>
    </source>
</evidence>
<evidence type="ECO:0000256" key="9">
    <source>
        <dbReference type="ARBA" id="ARBA00022927"/>
    </source>
</evidence>
<evidence type="ECO:0000256" key="11">
    <source>
        <dbReference type="ARBA" id="ARBA00030237"/>
    </source>
</evidence>
<dbReference type="SMART" id="SM00220">
    <property type="entry name" value="S_TKc"/>
    <property type="match status" value="1"/>
</dbReference>
<evidence type="ECO:0000256" key="7">
    <source>
        <dbReference type="ARBA" id="ARBA00022777"/>
    </source>
</evidence>
<dbReference type="InterPro" id="IPR008271">
    <property type="entry name" value="Ser/Thr_kinase_AS"/>
</dbReference>
<keyword evidence="19" id="KW-1185">Reference proteome</keyword>
<evidence type="ECO:0000256" key="2">
    <source>
        <dbReference type="ARBA" id="ARBA00012513"/>
    </source>
</evidence>
<keyword evidence="9" id="KW-0653">Protein transport</keyword>
<feature type="compositionally biased region" description="Basic and acidic residues" evidence="16">
    <location>
        <begin position="320"/>
        <end position="338"/>
    </location>
</feature>
<proteinExistence type="inferred from homology"/>
<keyword evidence="6 14" id="KW-0547">Nucleotide-binding</keyword>
<dbReference type="InterPro" id="IPR000719">
    <property type="entry name" value="Prot_kinase_dom"/>
</dbReference>
<evidence type="ECO:0000256" key="3">
    <source>
        <dbReference type="ARBA" id="ARBA00022448"/>
    </source>
</evidence>
<evidence type="ECO:0000256" key="13">
    <source>
        <dbReference type="ARBA" id="ARBA00048679"/>
    </source>
</evidence>
<keyword evidence="5" id="KW-0808">Transferase</keyword>
<organism evidence="18 19">
    <name type="scientific">Purpureocillium lilacinum</name>
    <name type="common">Paecilomyces lilacinus</name>
    <dbReference type="NCBI Taxonomy" id="33203"/>
    <lineage>
        <taxon>Eukaryota</taxon>
        <taxon>Fungi</taxon>
        <taxon>Dikarya</taxon>
        <taxon>Ascomycota</taxon>
        <taxon>Pezizomycotina</taxon>
        <taxon>Sordariomycetes</taxon>
        <taxon>Hypocreomycetidae</taxon>
        <taxon>Hypocreales</taxon>
        <taxon>Ophiocordycipitaceae</taxon>
        <taxon>Purpureocillium</taxon>
    </lineage>
</organism>
<dbReference type="PROSITE" id="PS00107">
    <property type="entry name" value="PROTEIN_KINASE_ATP"/>
    <property type="match status" value="1"/>
</dbReference>
<feature type="region of interest" description="Disordered" evidence="16">
    <location>
        <begin position="319"/>
        <end position="397"/>
    </location>
</feature>
<dbReference type="EC" id="2.7.11.1" evidence="2"/>
<comment type="catalytic activity">
    <reaction evidence="12">
        <text>L-threonyl-[protein] + ATP = O-phospho-L-threonyl-[protein] + ADP + H(+)</text>
        <dbReference type="Rhea" id="RHEA:46608"/>
        <dbReference type="Rhea" id="RHEA-COMP:11060"/>
        <dbReference type="Rhea" id="RHEA-COMP:11605"/>
        <dbReference type="ChEBI" id="CHEBI:15378"/>
        <dbReference type="ChEBI" id="CHEBI:30013"/>
        <dbReference type="ChEBI" id="CHEBI:30616"/>
        <dbReference type="ChEBI" id="CHEBI:61977"/>
        <dbReference type="ChEBI" id="CHEBI:456216"/>
        <dbReference type="EC" id="2.7.11.1"/>
    </reaction>
</comment>
<evidence type="ECO:0000256" key="14">
    <source>
        <dbReference type="PROSITE-ProRule" id="PRU10141"/>
    </source>
</evidence>
<keyword evidence="7" id="KW-0418">Kinase</keyword>
<dbReference type="PANTHER" id="PTHR24348">
    <property type="entry name" value="SERINE/THREONINE-PROTEIN KINASE UNC-51-RELATED"/>
    <property type="match status" value="1"/>
</dbReference>
<comment type="catalytic activity">
    <reaction evidence="13">
        <text>L-seryl-[protein] + ATP = O-phospho-L-seryl-[protein] + ADP + H(+)</text>
        <dbReference type="Rhea" id="RHEA:17989"/>
        <dbReference type="Rhea" id="RHEA-COMP:9863"/>
        <dbReference type="Rhea" id="RHEA-COMP:11604"/>
        <dbReference type="ChEBI" id="CHEBI:15378"/>
        <dbReference type="ChEBI" id="CHEBI:29999"/>
        <dbReference type="ChEBI" id="CHEBI:30616"/>
        <dbReference type="ChEBI" id="CHEBI:83421"/>
        <dbReference type="ChEBI" id="CHEBI:456216"/>
        <dbReference type="EC" id="2.7.11.1"/>
    </reaction>
</comment>
<comment type="caution">
    <text evidence="18">The sequence shown here is derived from an EMBL/GenBank/DDBJ whole genome shotgun (WGS) entry which is preliminary data.</text>
</comment>
<feature type="region of interest" description="Disordered" evidence="16">
    <location>
        <begin position="1"/>
        <end position="24"/>
    </location>
</feature>
<gene>
    <name evidence="18" type="ORF">Purlil1_12741</name>
</gene>
<dbReference type="EMBL" id="JAWRVI010000128">
    <property type="protein sequence ID" value="KAK4075215.1"/>
    <property type="molecule type" value="Genomic_DNA"/>
</dbReference>
<feature type="domain" description="Protein kinase" evidence="17">
    <location>
        <begin position="33"/>
        <end position="282"/>
    </location>
</feature>
<dbReference type="Gene3D" id="1.10.510.10">
    <property type="entry name" value="Transferase(Phosphotransferase) domain 1"/>
    <property type="match status" value="1"/>
</dbReference>
<dbReference type="PROSITE" id="PS50011">
    <property type="entry name" value="PROTEIN_KINASE_DOM"/>
    <property type="match status" value="1"/>
</dbReference>
<reference evidence="18 19" key="1">
    <citation type="journal article" date="2024" name="Microbiol. Resour. Announc.">
        <title>Genome annotations for the ascomycete fungi Trichoderma harzianum, Trichoderma aggressivum, and Purpureocillium lilacinum.</title>
        <authorList>
            <person name="Beijen E.P.W."/>
            <person name="Ohm R.A."/>
        </authorList>
    </citation>
    <scope>NUCLEOTIDE SEQUENCE [LARGE SCALE GENOMIC DNA]</scope>
    <source>
        <strain evidence="18 19">CBS 150709</strain>
    </source>
</reference>
<comment type="similarity">
    <text evidence="15">Belongs to the protein kinase superfamily.</text>
</comment>
<evidence type="ECO:0000256" key="6">
    <source>
        <dbReference type="ARBA" id="ARBA00022741"/>
    </source>
</evidence>
<dbReference type="PANTHER" id="PTHR24348:SF22">
    <property type="entry name" value="NON-SPECIFIC SERINE_THREONINE PROTEIN KINASE"/>
    <property type="match status" value="1"/>
</dbReference>
<keyword evidence="8 14" id="KW-0067">ATP-binding</keyword>
<evidence type="ECO:0000256" key="1">
    <source>
        <dbReference type="ARBA" id="ARBA00004623"/>
    </source>
</evidence>
<evidence type="ECO:0000256" key="10">
    <source>
        <dbReference type="ARBA" id="ARBA00023006"/>
    </source>
</evidence>
<dbReference type="Pfam" id="PF00069">
    <property type="entry name" value="Pkinase"/>
    <property type="match status" value="1"/>
</dbReference>
<dbReference type="SUPFAM" id="SSF56112">
    <property type="entry name" value="Protein kinase-like (PK-like)"/>
    <property type="match status" value="1"/>
</dbReference>
<evidence type="ECO:0000313" key="19">
    <source>
        <dbReference type="Proteomes" id="UP001287286"/>
    </source>
</evidence>
<evidence type="ECO:0000259" key="17">
    <source>
        <dbReference type="PROSITE" id="PS50011"/>
    </source>
</evidence>
<dbReference type="InterPro" id="IPR017441">
    <property type="entry name" value="Protein_kinase_ATP_BS"/>
</dbReference>
<dbReference type="PROSITE" id="PS00108">
    <property type="entry name" value="PROTEIN_KINASE_ST"/>
    <property type="match status" value="1"/>
</dbReference>